<organism evidence="1 2">
    <name type="scientific">Sphingomonas lacunae</name>
    <dbReference type="NCBI Taxonomy" id="2698828"/>
    <lineage>
        <taxon>Bacteria</taxon>
        <taxon>Pseudomonadati</taxon>
        <taxon>Pseudomonadota</taxon>
        <taxon>Alphaproteobacteria</taxon>
        <taxon>Sphingomonadales</taxon>
        <taxon>Sphingomonadaceae</taxon>
        <taxon>Sphingomonas</taxon>
    </lineage>
</organism>
<dbReference type="KEGG" id="slan:GV829_10690"/>
<proteinExistence type="predicted"/>
<dbReference type="InterPro" id="IPR025985">
    <property type="entry name" value="YnbE"/>
</dbReference>
<sequence length="77" mass="8329">MNSIRKQTAGGSGTGWRTKSWRIAILAGVLAGSTGCVQVTAPDKPIEIVLTINIRQEVVYRLDSDAKALIEQNAEIF</sequence>
<dbReference type="RefSeq" id="WP_169946527.1">
    <property type="nucleotide sequence ID" value="NZ_CP053015.1"/>
</dbReference>
<dbReference type="Proteomes" id="UP000503018">
    <property type="component" value="Chromosome"/>
</dbReference>
<dbReference type="Pfam" id="PF13617">
    <property type="entry name" value="Lipoprotein_19"/>
    <property type="match status" value="1"/>
</dbReference>
<reference evidence="1 2" key="1">
    <citation type="submission" date="2020-01" db="EMBL/GenBank/DDBJ databases">
        <title>Sphingomonas sp. strain CSW-10.</title>
        <authorList>
            <person name="Chen W.-M."/>
        </authorList>
    </citation>
    <scope>NUCLEOTIDE SEQUENCE [LARGE SCALE GENOMIC DNA]</scope>
    <source>
        <strain evidence="1 2">CSW-10</strain>
    </source>
</reference>
<dbReference type="EMBL" id="CP053015">
    <property type="protein sequence ID" value="QJQ32852.1"/>
    <property type="molecule type" value="Genomic_DNA"/>
</dbReference>
<accession>A0A6M4AWY0</accession>
<evidence type="ECO:0000313" key="2">
    <source>
        <dbReference type="Proteomes" id="UP000503018"/>
    </source>
</evidence>
<keyword evidence="1" id="KW-0449">Lipoprotein</keyword>
<name>A0A6M4AWY0_9SPHN</name>
<dbReference type="AlphaFoldDB" id="A0A6M4AWY0"/>
<gene>
    <name evidence="1" type="ORF">GV829_10690</name>
</gene>
<keyword evidence="2" id="KW-1185">Reference proteome</keyword>
<protein>
    <submittedName>
        <fullName evidence="1">YnbE family lipoprotein</fullName>
    </submittedName>
</protein>
<evidence type="ECO:0000313" key="1">
    <source>
        <dbReference type="EMBL" id="QJQ32852.1"/>
    </source>
</evidence>